<protein>
    <recommendedName>
        <fullName evidence="1">Peptidase S26 domain-containing protein</fullName>
    </recommendedName>
</protein>
<name>A0A371PHG9_9BACL</name>
<dbReference type="SUPFAM" id="SSF51306">
    <property type="entry name" value="LexA/Signal peptidase"/>
    <property type="match status" value="1"/>
</dbReference>
<dbReference type="InterPro" id="IPR036286">
    <property type="entry name" value="LexA/Signal_pep-like_sf"/>
</dbReference>
<organism evidence="2 3">
    <name type="scientific">Paenibacillus paeoniae</name>
    <dbReference type="NCBI Taxonomy" id="2292705"/>
    <lineage>
        <taxon>Bacteria</taxon>
        <taxon>Bacillati</taxon>
        <taxon>Bacillota</taxon>
        <taxon>Bacilli</taxon>
        <taxon>Bacillales</taxon>
        <taxon>Paenibacillaceae</taxon>
        <taxon>Paenibacillus</taxon>
    </lineage>
</organism>
<dbReference type="Gene3D" id="2.10.109.10">
    <property type="entry name" value="Umud Fragment, subunit A"/>
    <property type="match status" value="1"/>
</dbReference>
<accession>A0A371PHG9</accession>
<dbReference type="OrthoDB" id="9802919at2"/>
<comment type="caution">
    <text evidence="2">The sequence shown here is derived from an EMBL/GenBank/DDBJ whole genome shotgun (WGS) entry which is preliminary data.</text>
</comment>
<dbReference type="Proteomes" id="UP000261905">
    <property type="component" value="Unassembled WGS sequence"/>
</dbReference>
<dbReference type="GO" id="GO:0004252">
    <property type="term" value="F:serine-type endopeptidase activity"/>
    <property type="evidence" value="ECO:0007669"/>
    <property type="project" value="InterPro"/>
</dbReference>
<feature type="domain" description="Peptidase S26" evidence="1">
    <location>
        <begin position="3"/>
        <end position="40"/>
    </location>
</feature>
<evidence type="ECO:0000313" key="2">
    <source>
        <dbReference type="EMBL" id="REK74830.1"/>
    </source>
</evidence>
<dbReference type="AlphaFoldDB" id="A0A371PHG9"/>
<dbReference type="EMBL" id="QUBQ01000002">
    <property type="protein sequence ID" value="REK74830.1"/>
    <property type="molecule type" value="Genomic_DNA"/>
</dbReference>
<dbReference type="Pfam" id="PF10502">
    <property type="entry name" value="Peptidase_S26"/>
    <property type="match status" value="1"/>
</dbReference>
<evidence type="ECO:0000313" key="3">
    <source>
        <dbReference type="Proteomes" id="UP000261905"/>
    </source>
</evidence>
<dbReference type="InterPro" id="IPR019533">
    <property type="entry name" value="Peptidase_S26"/>
</dbReference>
<dbReference type="GO" id="GO:0006465">
    <property type="term" value="P:signal peptide processing"/>
    <property type="evidence" value="ECO:0007669"/>
    <property type="project" value="InterPro"/>
</dbReference>
<reference evidence="2 3" key="1">
    <citation type="submission" date="2018-08" db="EMBL/GenBank/DDBJ databases">
        <title>Paenibacillus sp. M4BSY-1, whole genome shotgun sequence.</title>
        <authorList>
            <person name="Tuo L."/>
        </authorList>
    </citation>
    <scope>NUCLEOTIDE SEQUENCE [LARGE SCALE GENOMIC DNA]</scope>
    <source>
        <strain evidence="2 3">M4BSY-1</strain>
    </source>
</reference>
<gene>
    <name evidence="2" type="ORF">DX130_14320</name>
</gene>
<proteinExistence type="predicted"/>
<sequence length="42" mass="5024">MDDYQFGDIVVFYPPIPEKVNERYVYRLIGIPGDVIEIRTEY</sequence>
<evidence type="ECO:0000259" key="1">
    <source>
        <dbReference type="Pfam" id="PF10502"/>
    </source>
</evidence>
<keyword evidence="3" id="KW-1185">Reference proteome</keyword>